<dbReference type="EMBL" id="AUZX01008768">
    <property type="protein sequence ID" value="EQD54609.1"/>
    <property type="molecule type" value="Genomic_DNA"/>
</dbReference>
<dbReference type="InterPro" id="IPR050367">
    <property type="entry name" value="APC_superfamily"/>
</dbReference>
<proteinExistence type="predicted"/>
<dbReference type="AlphaFoldDB" id="T1BMT0"/>
<feature type="transmembrane region" description="Helical" evidence="5">
    <location>
        <begin position="122"/>
        <end position="142"/>
    </location>
</feature>
<protein>
    <submittedName>
        <fullName evidence="7">Transporter</fullName>
    </submittedName>
</protein>
<keyword evidence="2 5" id="KW-0812">Transmembrane</keyword>
<feature type="non-terminal residue" evidence="7">
    <location>
        <position position="1"/>
    </location>
</feature>
<feature type="transmembrane region" description="Helical" evidence="5">
    <location>
        <begin position="66"/>
        <end position="85"/>
    </location>
</feature>
<dbReference type="PANTHER" id="PTHR42770">
    <property type="entry name" value="AMINO ACID TRANSPORTER-RELATED"/>
    <property type="match status" value="1"/>
</dbReference>
<feature type="transmembrane region" description="Helical" evidence="5">
    <location>
        <begin position="12"/>
        <end position="32"/>
    </location>
</feature>
<dbReference type="GO" id="GO:0055085">
    <property type="term" value="P:transmembrane transport"/>
    <property type="evidence" value="ECO:0007669"/>
    <property type="project" value="InterPro"/>
</dbReference>
<sequence length="162" mass="17215">LAGTTIHDAGPGALIAFGITAVLALTIALNSAELSSKIISHGGLYSFAKETMGNSAGFMVGWMRSISYSIAASAVALGFSSYLFSFFSVPYYYILLAAIIMIIAATAINYMGISVVAEIEKYLVFVTVTGLVLFIVMSVIYGKWEVSRFTPLAPIGFESIIV</sequence>
<dbReference type="Gene3D" id="1.20.1740.10">
    <property type="entry name" value="Amino acid/polyamine transporter I"/>
    <property type="match status" value="1"/>
</dbReference>
<feature type="non-terminal residue" evidence="7">
    <location>
        <position position="162"/>
    </location>
</feature>
<organism evidence="7">
    <name type="scientific">mine drainage metagenome</name>
    <dbReference type="NCBI Taxonomy" id="410659"/>
    <lineage>
        <taxon>unclassified sequences</taxon>
        <taxon>metagenomes</taxon>
        <taxon>ecological metagenomes</taxon>
    </lineage>
</organism>
<dbReference type="Pfam" id="PF00324">
    <property type="entry name" value="AA_permease"/>
    <property type="match status" value="1"/>
</dbReference>
<dbReference type="PANTHER" id="PTHR42770:SF7">
    <property type="entry name" value="MEMBRANE PROTEIN"/>
    <property type="match status" value="1"/>
</dbReference>
<comment type="caution">
    <text evidence="7">The sequence shown here is derived from an EMBL/GenBank/DDBJ whole genome shotgun (WGS) entry which is preliminary data.</text>
</comment>
<reference evidence="7" key="2">
    <citation type="journal article" date="2014" name="ISME J.">
        <title>Microbial stratification in low pH oxic and suboxic macroscopic growths along an acid mine drainage.</title>
        <authorList>
            <person name="Mendez-Garcia C."/>
            <person name="Mesa V."/>
            <person name="Sprenger R.R."/>
            <person name="Richter M."/>
            <person name="Diez M.S."/>
            <person name="Solano J."/>
            <person name="Bargiela R."/>
            <person name="Golyshina O.V."/>
            <person name="Manteca A."/>
            <person name="Ramos J.L."/>
            <person name="Gallego J.R."/>
            <person name="Llorente I."/>
            <person name="Martins Dos Santos V.A."/>
            <person name="Jensen O.N."/>
            <person name="Pelaez A.I."/>
            <person name="Sanchez J."/>
            <person name="Ferrer M."/>
        </authorList>
    </citation>
    <scope>NUCLEOTIDE SEQUENCE</scope>
</reference>
<name>T1BMT0_9ZZZZ</name>
<accession>T1BMT0</accession>
<evidence type="ECO:0000313" key="7">
    <source>
        <dbReference type="EMBL" id="EQD54609.1"/>
    </source>
</evidence>
<dbReference type="InterPro" id="IPR004841">
    <property type="entry name" value="AA-permease/SLC12A_dom"/>
</dbReference>
<reference evidence="7" key="1">
    <citation type="submission" date="2013-08" db="EMBL/GenBank/DDBJ databases">
        <authorList>
            <person name="Mendez C."/>
            <person name="Richter M."/>
            <person name="Ferrer M."/>
            <person name="Sanchez J."/>
        </authorList>
    </citation>
    <scope>NUCLEOTIDE SEQUENCE</scope>
</reference>
<evidence type="ECO:0000256" key="2">
    <source>
        <dbReference type="ARBA" id="ARBA00022692"/>
    </source>
</evidence>
<gene>
    <name evidence="7" type="ORF">B1A_12134</name>
</gene>
<evidence type="ECO:0000256" key="3">
    <source>
        <dbReference type="ARBA" id="ARBA00022989"/>
    </source>
</evidence>
<keyword evidence="4 5" id="KW-0472">Membrane</keyword>
<evidence type="ECO:0000256" key="5">
    <source>
        <dbReference type="SAM" id="Phobius"/>
    </source>
</evidence>
<evidence type="ECO:0000256" key="1">
    <source>
        <dbReference type="ARBA" id="ARBA00004141"/>
    </source>
</evidence>
<feature type="domain" description="Amino acid permease/ SLC12A" evidence="6">
    <location>
        <begin position="3"/>
        <end position="141"/>
    </location>
</feature>
<comment type="subcellular location">
    <subcellularLocation>
        <location evidence="1">Membrane</location>
        <topology evidence="1">Multi-pass membrane protein</topology>
    </subcellularLocation>
</comment>
<evidence type="ECO:0000259" key="6">
    <source>
        <dbReference type="Pfam" id="PF00324"/>
    </source>
</evidence>
<evidence type="ECO:0000256" key="4">
    <source>
        <dbReference type="ARBA" id="ARBA00023136"/>
    </source>
</evidence>
<keyword evidence="3 5" id="KW-1133">Transmembrane helix</keyword>
<feature type="transmembrane region" description="Helical" evidence="5">
    <location>
        <begin position="91"/>
        <end position="110"/>
    </location>
</feature>
<dbReference type="GO" id="GO:0016020">
    <property type="term" value="C:membrane"/>
    <property type="evidence" value="ECO:0007669"/>
    <property type="project" value="UniProtKB-SubCell"/>
</dbReference>